<name>A0A411Z6I6_9RHOB</name>
<reference evidence="1 2" key="1">
    <citation type="submission" date="2018-08" db="EMBL/GenBank/DDBJ databases">
        <title>Flavobacterium tibetense sp. nov., isolated from a wetland YonghuCo on Tibetan Plateau.</title>
        <authorList>
            <person name="Phurbu D."/>
            <person name="Lu H."/>
            <person name="Xing P."/>
        </authorList>
    </citation>
    <scope>NUCLEOTIDE SEQUENCE [LARGE SCALE GENOMIC DNA]</scope>
    <source>
        <strain evidence="1 2">DJC</strain>
    </source>
</reference>
<evidence type="ECO:0000313" key="2">
    <source>
        <dbReference type="Proteomes" id="UP000284547"/>
    </source>
</evidence>
<comment type="caution">
    <text evidence="1">The sequence shown here is derived from an EMBL/GenBank/DDBJ whole genome shotgun (WGS) entry which is preliminary data.</text>
</comment>
<protein>
    <submittedName>
        <fullName evidence="1">Uncharacterized protein</fullName>
    </submittedName>
</protein>
<dbReference type="EMBL" id="QWEY01000001">
    <property type="protein sequence ID" value="RGP38688.1"/>
    <property type="molecule type" value="Genomic_DNA"/>
</dbReference>
<keyword evidence="2" id="KW-1185">Reference proteome</keyword>
<proteinExistence type="predicted"/>
<gene>
    <name evidence="1" type="ORF">D1012_00730</name>
</gene>
<organism evidence="1 2">
    <name type="scientific">Pseudotabrizicola alkalilacus</name>
    <dbReference type="NCBI Taxonomy" id="2305252"/>
    <lineage>
        <taxon>Bacteria</taxon>
        <taxon>Pseudomonadati</taxon>
        <taxon>Pseudomonadota</taxon>
        <taxon>Alphaproteobacteria</taxon>
        <taxon>Rhodobacterales</taxon>
        <taxon>Paracoccaceae</taxon>
        <taxon>Pseudotabrizicola</taxon>
    </lineage>
</organism>
<dbReference type="AlphaFoldDB" id="A0A411Z6I6"/>
<sequence>MSVGISDEDLIEMAVRALLSEEQDVRSLVGQLATRWPDAPALQIIHVLAMTAGTVEHMLAAPAAKLAAQDAWRMAGLVGVDLCMMEYLALPHETAGDLLAYWLTHDRFFLDPTA</sequence>
<accession>A0A411Z6I6</accession>
<dbReference type="Proteomes" id="UP000284547">
    <property type="component" value="Unassembled WGS sequence"/>
</dbReference>
<evidence type="ECO:0000313" key="1">
    <source>
        <dbReference type="EMBL" id="RGP38688.1"/>
    </source>
</evidence>